<dbReference type="eggNOG" id="COG1526">
    <property type="taxonomic scope" value="Bacteria"/>
</dbReference>
<gene>
    <name evidence="3" type="ORF">CAP_6582</name>
</gene>
<accession>A0A017T124</accession>
<evidence type="ECO:0000256" key="1">
    <source>
        <dbReference type="ARBA" id="ARBA00022490"/>
    </source>
</evidence>
<dbReference type="OrthoDB" id="3197277at2"/>
<name>A0A017T124_9BACT</name>
<comment type="caution">
    <text evidence="3">The sequence shown here is derived from an EMBL/GenBank/DDBJ whole genome shotgun (WGS) entry which is preliminary data.</text>
</comment>
<reference evidence="3 4" key="1">
    <citation type="submission" date="2013-05" db="EMBL/GenBank/DDBJ databases">
        <title>Genome assembly of Chondromyces apiculatus DSM 436.</title>
        <authorList>
            <person name="Sharma G."/>
            <person name="Khatri I."/>
            <person name="Kaur C."/>
            <person name="Mayilraj S."/>
            <person name="Subramanian S."/>
        </authorList>
    </citation>
    <scope>NUCLEOTIDE SEQUENCE [LARGE SCALE GENOMIC DNA]</scope>
    <source>
        <strain evidence="3 4">DSM 436</strain>
    </source>
</reference>
<evidence type="ECO:0000313" key="3">
    <source>
        <dbReference type="EMBL" id="EYF02692.1"/>
    </source>
</evidence>
<dbReference type="Gene3D" id="3.40.140.10">
    <property type="entry name" value="Cytidine Deaminase, domain 2"/>
    <property type="match status" value="1"/>
</dbReference>
<dbReference type="GO" id="GO:0006777">
    <property type="term" value="P:Mo-molybdopterin cofactor biosynthetic process"/>
    <property type="evidence" value="ECO:0007669"/>
    <property type="project" value="UniProtKB-KW"/>
</dbReference>
<keyword evidence="1" id="KW-0963">Cytoplasm</keyword>
<dbReference type="Pfam" id="PF02634">
    <property type="entry name" value="FdhD-NarQ"/>
    <property type="match status" value="1"/>
</dbReference>
<evidence type="ECO:0000313" key="4">
    <source>
        <dbReference type="Proteomes" id="UP000019678"/>
    </source>
</evidence>
<protein>
    <submittedName>
        <fullName evidence="3">Formate dehydrogenase chain D</fullName>
    </submittedName>
</protein>
<dbReference type="PANTHER" id="PTHR30592:SF1">
    <property type="entry name" value="SULFUR CARRIER PROTEIN FDHD"/>
    <property type="match status" value="1"/>
</dbReference>
<proteinExistence type="predicted"/>
<dbReference type="SUPFAM" id="SSF53927">
    <property type="entry name" value="Cytidine deaminase-like"/>
    <property type="match status" value="1"/>
</dbReference>
<evidence type="ECO:0000256" key="2">
    <source>
        <dbReference type="ARBA" id="ARBA00023150"/>
    </source>
</evidence>
<keyword evidence="2" id="KW-0501">Molybdenum cofactor biosynthesis</keyword>
<dbReference type="Gene3D" id="3.10.20.10">
    <property type="match status" value="1"/>
</dbReference>
<organism evidence="3 4">
    <name type="scientific">Chondromyces apiculatus DSM 436</name>
    <dbReference type="NCBI Taxonomy" id="1192034"/>
    <lineage>
        <taxon>Bacteria</taxon>
        <taxon>Pseudomonadati</taxon>
        <taxon>Myxococcota</taxon>
        <taxon>Polyangia</taxon>
        <taxon>Polyangiales</taxon>
        <taxon>Polyangiaceae</taxon>
        <taxon>Chondromyces</taxon>
    </lineage>
</organism>
<dbReference type="InterPro" id="IPR003786">
    <property type="entry name" value="FdhD"/>
</dbReference>
<dbReference type="PANTHER" id="PTHR30592">
    <property type="entry name" value="FORMATE DEHYDROGENASE"/>
    <property type="match status" value="1"/>
</dbReference>
<dbReference type="GO" id="GO:0016783">
    <property type="term" value="F:sulfurtransferase activity"/>
    <property type="evidence" value="ECO:0007669"/>
    <property type="project" value="InterPro"/>
</dbReference>
<dbReference type="InterPro" id="IPR016193">
    <property type="entry name" value="Cytidine_deaminase-like"/>
</dbReference>
<dbReference type="Proteomes" id="UP000019678">
    <property type="component" value="Unassembled WGS sequence"/>
</dbReference>
<sequence length="312" mass="32587">MGQMVSHEIMGRSAERPDGTGMEWFQPPPHVPHAIPRGTAPAPGQLEIRVNGQPVALTWRTPGADDNLALGFLYCEGVLRSLDDISGINPCWHPCKESSGDVLDVQSAPGVHVDIQHALDSRRFTILSAVCGRNPPGAPAASSCALPLGPRLSPRAVAACARGFEVLSPPVLRKSGFHAAAAFSAEGDLLAAHEDVSSQNAADKVVGDLLRHRRLGAGIRLASDAERPTVLVVTGASSFEIVQKAAAAGIPVIVSTTVGRGLTMDLAVALGVTLTTMGRGELLNVYSCPERLGLAPSTETILRAPGLRDAHP</sequence>
<dbReference type="STRING" id="1192034.CAP_6582"/>
<dbReference type="AlphaFoldDB" id="A0A017T124"/>
<dbReference type="EMBL" id="ASRX01000056">
    <property type="protein sequence ID" value="EYF02692.1"/>
    <property type="molecule type" value="Genomic_DNA"/>
</dbReference>
<keyword evidence="4" id="KW-1185">Reference proteome</keyword>